<dbReference type="InterPro" id="IPR011545">
    <property type="entry name" value="DEAD/DEAH_box_helicase_dom"/>
</dbReference>
<dbReference type="GO" id="GO:0009378">
    <property type="term" value="F:four-way junction helicase activity"/>
    <property type="evidence" value="ECO:0007669"/>
    <property type="project" value="TreeGrafter"/>
</dbReference>
<dbReference type="FunFam" id="3.40.50.300:FF:000444">
    <property type="entry name" value="ATP-dependent DNA helicase"/>
    <property type="match status" value="1"/>
</dbReference>
<comment type="similarity">
    <text evidence="2">Belongs to the helicase family. RecQ subfamily.</text>
</comment>
<sequence length="1249" mass="143828">MEESKIYEGLKKYFRFDKFKSELQKQAVVEVCQRKHDVLISMPTGSGKSLCYQLPAMLHEKMITIVFSPLLALIKDQIDHLLALKIRAASLNSKITVSQREALIADLKSTSPNTKILYVTPEQAATQTFKALYTNLYNFDKIAFLVVDEAHCVSEWGHDFRPHYLRLGELRIGVKVPCIALTATANVEVTNDIISSLKLAEDRKLFKTSCFRSNLYYDVFYPNLLEDPFRHLRDFINECLNVKNETDLLKKNKSCGIIYCRTREQTEMLMERLNKLGVKALCYHAGLKNHERQDFQEKWQNGDVQVIVATISFGMGVDKASVRFVVHWGSPKDPASFYQETGRAGRDGKPSKCRVYYSRSDSKAIEFHVTQDLGKAGSKEGKKKRAEVAMKGLKLIIEYCENPSECRHKLFSNYFGEPPPKCKKNCDFCENKKKVNEAAELFLTKSIQYNSKATSYSDMDYQDMYGGGRRGAKMDENEYKNQDSDDDEDNGFEREQAARKASNEFIRKQFELRKNQKEVSHKTIDSLIAQHARVRAAASSSSKVKGLLLATREQYVTKLTEVLHENYTKCQEEQTFDRQDIEDCAVDIEYEIFSANTTHIMYKSSVARMISNVKKFTADGIVHEKLLLFEPKPSRNESLSDLFRNITKEQQLKKLESKKQEEIENETSFRTARDVYDEQKGRTGLSIDQKSNAVEEIKVKTEPEKDLQGCEIHLGSKSEVKTESVKVELPSFKTAKVFYDEQKVDYKTSQKRISHFFKKTGEAYLEASTLTMANTSGKKDLKSLFGDDSDEETLENSADEGKKEVKETTNNSNHKHKDDDDRYTPDIPTEDTDNIKSDDDYEASSEYKKKTGAEDALESRTSPNGEKYPKNYNDRDKPASDTDDVMEHKNGSDSATSRSHDRHHRKHRDDKYRSDKDSESSSDHKNNHKDGETSGGRCHDRHHSRHKEDRNRSDTAEHKNNSKEDDSSGDRTRYNRHKDRWDREDLFDSSTMEYRLSSREEDPTHETFGGRSHHHHHHHSSRHKEERERRDRERDRDGKRRRKSDEWNLDKKKKLEEESKNQQDQMERDQGVPEVDVTPETRDIPSHNNYSQAVKEDPNTSVVEEYDPEQAIMDDQMSEPTDDSTAPEELEVPQFLQKNEPSRSEDLRQAPPKLGSLEKQNGESSGKGSVSQSAVVGKKHKLKKTEVGGLVVELLSPAYAERRFESRDTFKTMARTISHALADKDEKEIKEYVENFLKKNDEITSQTKL</sequence>
<feature type="domain" description="Helicase ATP-binding" evidence="15">
    <location>
        <begin position="29"/>
        <end position="203"/>
    </location>
</feature>
<evidence type="ECO:0000256" key="7">
    <source>
        <dbReference type="ARBA" id="ARBA00022840"/>
    </source>
</evidence>
<evidence type="ECO:0000256" key="10">
    <source>
        <dbReference type="ARBA" id="ARBA00023242"/>
    </source>
</evidence>
<keyword evidence="3" id="KW-0479">Metal-binding</keyword>
<comment type="subcellular location">
    <subcellularLocation>
        <location evidence="1">Nucleus</location>
    </subcellularLocation>
</comment>
<comment type="catalytic activity">
    <reaction evidence="11">
        <text>Couples ATP hydrolysis with the unwinding of duplex DNA by translocating in the 3'-5' direction.</text>
        <dbReference type="EC" id="5.6.2.4"/>
    </reaction>
</comment>
<evidence type="ECO:0000256" key="14">
    <source>
        <dbReference type="SAM" id="MobiDB-lite"/>
    </source>
</evidence>
<keyword evidence="18" id="KW-1185">Reference proteome</keyword>
<dbReference type="CDD" id="cd18794">
    <property type="entry name" value="SF2_C_RecQ"/>
    <property type="match status" value="1"/>
</dbReference>
<dbReference type="PANTHER" id="PTHR13710">
    <property type="entry name" value="DNA HELICASE RECQ FAMILY MEMBER"/>
    <property type="match status" value="1"/>
</dbReference>
<proteinExistence type="inferred from homology"/>
<keyword evidence="4" id="KW-0547">Nucleotide-binding</keyword>
<dbReference type="Proteomes" id="UP001152888">
    <property type="component" value="Unassembled WGS sequence"/>
</dbReference>
<comment type="catalytic activity">
    <reaction evidence="13">
        <text>ATP + H2O = ADP + phosphate + H(+)</text>
        <dbReference type="Rhea" id="RHEA:13065"/>
        <dbReference type="ChEBI" id="CHEBI:15377"/>
        <dbReference type="ChEBI" id="CHEBI:15378"/>
        <dbReference type="ChEBI" id="CHEBI:30616"/>
        <dbReference type="ChEBI" id="CHEBI:43474"/>
        <dbReference type="ChEBI" id="CHEBI:456216"/>
    </reaction>
</comment>
<organism evidence="17 18">
    <name type="scientific">Acanthoscelides obtectus</name>
    <name type="common">Bean weevil</name>
    <name type="synonym">Bruchus obtectus</name>
    <dbReference type="NCBI Taxonomy" id="200917"/>
    <lineage>
        <taxon>Eukaryota</taxon>
        <taxon>Metazoa</taxon>
        <taxon>Ecdysozoa</taxon>
        <taxon>Arthropoda</taxon>
        <taxon>Hexapoda</taxon>
        <taxon>Insecta</taxon>
        <taxon>Pterygota</taxon>
        <taxon>Neoptera</taxon>
        <taxon>Endopterygota</taxon>
        <taxon>Coleoptera</taxon>
        <taxon>Polyphaga</taxon>
        <taxon>Cucujiformia</taxon>
        <taxon>Chrysomeloidea</taxon>
        <taxon>Chrysomelidae</taxon>
        <taxon>Bruchinae</taxon>
        <taxon>Bruchini</taxon>
        <taxon>Acanthoscelides</taxon>
    </lineage>
</organism>
<evidence type="ECO:0000256" key="11">
    <source>
        <dbReference type="ARBA" id="ARBA00034617"/>
    </source>
</evidence>
<dbReference type="SMART" id="SM00487">
    <property type="entry name" value="DEXDc"/>
    <property type="match status" value="1"/>
</dbReference>
<dbReference type="Pfam" id="PF00270">
    <property type="entry name" value="DEAD"/>
    <property type="match status" value="1"/>
</dbReference>
<dbReference type="EC" id="5.6.2.4" evidence="12"/>
<dbReference type="PROSITE" id="PS00690">
    <property type="entry name" value="DEAH_ATP_HELICASE"/>
    <property type="match status" value="1"/>
</dbReference>
<dbReference type="GO" id="GO:0043138">
    <property type="term" value="F:3'-5' DNA helicase activity"/>
    <property type="evidence" value="ECO:0007669"/>
    <property type="project" value="UniProtKB-EC"/>
</dbReference>
<gene>
    <name evidence="17" type="ORF">ACAOBT_LOCUS14382</name>
</gene>
<evidence type="ECO:0000256" key="13">
    <source>
        <dbReference type="ARBA" id="ARBA00049360"/>
    </source>
</evidence>
<dbReference type="InterPro" id="IPR027417">
    <property type="entry name" value="P-loop_NTPase"/>
</dbReference>
<dbReference type="NCBIfam" id="TIGR00614">
    <property type="entry name" value="recQ_fam"/>
    <property type="match status" value="1"/>
</dbReference>
<dbReference type="SMART" id="SM00490">
    <property type="entry name" value="HELICc"/>
    <property type="match status" value="1"/>
</dbReference>
<keyword evidence="8" id="KW-0238">DNA-binding</keyword>
<feature type="compositionally biased region" description="Basic and acidic residues" evidence="14">
    <location>
        <begin position="472"/>
        <end position="483"/>
    </location>
</feature>
<feature type="compositionally biased region" description="Basic residues" evidence="14">
    <location>
        <begin position="1011"/>
        <end position="1022"/>
    </location>
</feature>
<evidence type="ECO:0000256" key="3">
    <source>
        <dbReference type="ARBA" id="ARBA00022723"/>
    </source>
</evidence>
<feature type="compositionally biased region" description="Basic and acidic residues" evidence="14">
    <location>
        <begin position="996"/>
        <end position="1005"/>
    </location>
</feature>
<dbReference type="GO" id="GO:0016787">
    <property type="term" value="F:hydrolase activity"/>
    <property type="evidence" value="ECO:0007669"/>
    <property type="project" value="UniProtKB-KW"/>
</dbReference>
<comment type="caution">
    <text evidence="17">The sequence shown here is derived from an EMBL/GenBank/DDBJ whole genome shotgun (WGS) entry which is preliminary data.</text>
</comment>
<feature type="compositionally biased region" description="Acidic residues" evidence="14">
    <location>
        <begin position="787"/>
        <end position="798"/>
    </location>
</feature>
<evidence type="ECO:0000313" key="18">
    <source>
        <dbReference type="Proteomes" id="UP001152888"/>
    </source>
</evidence>
<protein>
    <recommendedName>
        <fullName evidence="12">DNA 3'-5' helicase</fullName>
        <ecNumber evidence="12">5.6.2.4</ecNumber>
    </recommendedName>
</protein>
<evidence type="ECO:0000256" key="9">
    <source>
        <dbReference type="ARBA" id="ARBA00023235"/>
    </source>
</evidence>
<reference evidence="17" key="1">
    <citation type="submission" date="2022-03" db="EMBL/GenBank/DDBJ databases">
        <authorList>
            <person name="Sayadi A."/>
        </authorList>
    </citation>
    <scope>NUCLEOTIDE SEQUENCE</scope>
</reference>
<dbReference type="InterPro" id="IPR013257">
    <property type="entry name" value="SRI"/>
</dbReference>
<dbReference type="SUPFAM" id="SSF52540">
    <property type="entry name" value="P-loop containing nucleoside triphosphate hydrolases"/>
    <property type="match status" value="1"/>
</dbReference>
<keyword evidence="5" id="KW-0378">Hydrolase</keyword>
<feature type="compositionally biased region" description="Basic and acidic residues" evidence="14">
    <location>
        <begin position="946"/>
        <end position="986"/>
    </location>
</feature>
<keyword evidence="10" id="KW-0539">Nucleus</keyword>
<evidence type="ECO:0000313" key="17">
    <source>
        <dbReference type="EMBL" id="CAH1981246.1"/>
    </source>
</evidence>
<evidence type="ECO:0000256" key="1">
    <source>
        <dbReference type="ARBA" id="ARBA00004123"/>
    </source>
</evidence>
<dbReference type="PANTHER" id="PTHR13710:SF152">
    <property type="entry name" value="ATP-DEPENDENT DNA HELICASE Q5"/>
    <property type="match status" value="1"/>
</dbReference>
<dbReference type="GO" id="GO:0005737">
    <property type="term" value="C:cytoplasm"/>
    <property type="evidence" value="ECO:0007669"/>
    <property type="project" value="TreeGrafter"/>
</dbReference>
<evidence type="ECO:0000256" key="4">
    <source>
        <dbReference type="ARBA" id="ARBA00022741"/>
    </source>
</evidence>
<dbReference type="Pfam" id="PF00271">
    <property type="entry name" value="Helicase_C"/>
    <property type="match status" value="1"/>
</dbReference>
<keyword evidence="7" id="KW-0067">ATP-binding</keyword>
<feature type="domain" description="Helicase C-terminal" evidence="16">
    <location>
        <begin position="234"/>
        <end position="389"/>
    </location>
</feature>
<feature type="region of interest" description="Disordered" evidence="14">
    <location>
        <begin position="777"/>
        <end position="1181"/>
    </location>
</feature>
<feature type="compositionally biased region" description="Acidic residues" evidence="14">
    <location>
        <begin position="1116"/>
        <end position="1131"/>
    </location>
</feature>
<dbReference type="OrthoDB" id="10261556at2759"/>
<dbReference type="InterPro" id="IPR004589">
    <property type="entry name" value="DNA_helicase_ATP-dep_RecQ"/>
</dbReference>
<accession>A0A9P0KZW5</accession>
<dbReference type="Gene3D" id="3.40.50.300">
    <property type="entry name" value="P-loop containing nucleotide triphosphate hydrolases"/>
    <property type="match status" value="2"/>
</dbReference>
<evidence type="ECO:0000259" key="16">
    <source>
        <dbReference type="PROSITE" id="PS51194"/>
    </source>
</evidence>
<evidence type="ECO:0000256" key="6">
    <source>
        <dbReference type="ARBA" id="ARBA00022806"/>
    </source>
</evidence>
<dbReference type="InterPro" id="IPR002464">
    <property type="entry name" value="DNA/RNA_helicase_DEAH_CS"/>
</dbReference>
<dbReference type="GO" id="GO:0003677">
    <property type="term" value="F:DNA binding"/>
    <property type="evidence" value="ECO:0007669"/>
    <property type="project" value="UniProtKB-KW"/>
</dbReference>
<dbReference type="InterPro" id="IPR032284">
    <property type="entry name" value="RecQ_Zn-bd"/>
</dbReference>
<evidence type="ECO:0000256" key="8">
    <source>
        <dbReference type="ARBA" id="ARBA00023125"/>
    </source>
</evidence>
<dbReference type="PROSITE" id="PS51194">
    <property type="entry name" value="HELICASE_CTER"/>
    <property type="match status" value="1"/>
</dbReference>
<dbReference type="AlphaFoldDB" id="A0A9P0KZW5"/>
<dbReference type="GO" id="GO:0005634">
    <property type="term" value="C:nucleus"/>
    <property type="evidence" value="ECO:0007669"/>
    <property type="project" value="UniProtKB-SubCell"/>
</dbReference>
<feature type="compositionally biased region" description="Basic and acidic residues" evidence="14">
    <location>
        <begin position="867"/>
        <end position="891"/>
    </location>
</feature>
<dbReference type="Gene3D" id="6.10.250.3140">
    <property type="match status" value="1"/>
</dbReference>
<dbReference type="Pfam" id="PF08236">
    <property type="entry name" value="SRI"/>
    <property type="match status" value="1"/>
</dbReference>
<dbReference type="GO" id="GO:0005694">
    <property type="term" value="C:chromosome"/>
    <property type="evidence" value="ECO:0007669"/>
    <property type="project" value="InterPro"/>
</dbReference>
<keyword evidence="6" id="KW-0347">Helicase</keyword>
<dbReference type="EMBL" id="CAKOFQ010006906">
    <property type="protein sequence ID" value="CAH1981246.1"/>
    <property type="molecule type" value="Genomic_DNA"/>
</dbReference>
<keyword evidence="9" id="KW-0413">Isomerase</keyword>
<dbReference type="GO" id="GO:0000724">
    <property type="term" value="P:double-strand break repair via homologous recombination"/>
    <property type="evidence" value="ECO:0007669"/>
    <property type="project" value="TreeGrafter"/>
</dbReference>
<dbReference type="GO" id="GO:0006355">
    <property type="term" value="P:regulation of DNA-templated transcription"/>
    <property type="evidence" value="ECO:0007669"/>
    <property type="project" value="InterPro"/>
</dbReference>
<feature type="compositionally biased region" description="Polar residues" evidence="14">
    <location>
        <begin position="1158"/>
        <end position="1174"/>
    </location>
</feature>
<feature type="compositionally biased region" description="Basic and acidic residues" evidence="14">
    <location>
        <begin position="1023"/>
        <end position="1071"/>
    </location>
</feature>
<evidence type="ECO:0000256" key="2">
    <source>
        <dbReference type="ARBA" id="ARBA00005446"/>
    </source>
</evidence>
<dbReference type="GO" id="GO:0046872">
    <property type="term" value="F:metal ion binding"/>
    <property type="evidence" value="ECO:0007669"/>
    <property type="project" value="UniProtKB-KW"/>
</dbReference>
<feature type="compositionally biased region" description="Basic and acidic residues" evidence="14">
    <location>
        <begin position="909"/>
        <end position="932"/>
    </location>
</feature>
<dbReference type="InterPro" id="IPR001650">
    <property type="entry name" value="Helicase_C-like"/>
</dbReference>
<dbReference type="Pfam" id="PF16124">
    <property type="entry name" value="RecQ_Zn_bind"/>
    <property type="match status" value="1"/>
</dbReference>
<dbReference type="InterPro" id="IPR014001">
    <property type="entry name" value="Helicase_ATP-bd"/>
</dbReference>
<name>A0A9P0KZW5_ACAOB</name>
<dbReference type="GO" id="GO:0005524">
    <property type="term" value="F:ATP binding"/>
    <property type="evidence" value="ECO:0007669"/>
    <property type="project" value="UniProtKB-KW"/>
</dbReference>
<feature type="region of interest" description="Disordered" evidence="14">
    <location>
        <begin position="467"/>
        <end position="498"/>
    </location>
</feature>
<dbReference type="PROSITE" id="PS51192">
    <property type="entry name" value="HELICASE_ATP_BIND_1"/>
    <property type="match status" value="1"/>
</dbReference>
<evidence type="ECO:0000259" key="15">
    <source>
        <dbReference type="PROSITE" id="PS51192"/>
    </source>
</evidence>
<evidence type="ECO:0000256" key="5">
    <source>
        <dbReference type="ARBA" id="ARBA00022801"/>
    </source>
</evidence>
<evidence type="ECO:0000256" key="12">
    <source>
        <dbReference type="ARBA" id="ARBA00034808"/>
    </source>
</evidence>